<comment type="caution">
    <text evidence="2">The sequence shown here is derived from an EMBL/GenBank/DDBJ whole genome shotgun (WGS) entry which is preliminary data.</text>
</comment>
<name>A0AAV5TWP6_9BILA</name>
<accession>A0AAV5TWP6</accession>
<gene>
    <name evidence="2" type="ORF">PENTCL1PPCAC_20569</name>
</gene>
<dbReference type="AlphaFoldDB" id="A0AAV5TWP6"/>
<protein>
    <recommendedName>
        <fullName evidence="4">G protein-coupled receptor</fullName>
    </recommendedName>
</protein>
<proteinExistence type="predicted"/>
<evidence type="ECO:0000256" key="1">
    <source>
        <dbReference type="SAM" id="Phobius"/>
    </source>
</evidence>
<dbReference type="EMBL" id="BTSX01000005">
    <property type="protein sequence ID" value="GMS98394.1"/>
    <property type="molecule type" value="Genomic_DNA"/>
</dbReference>
<keyword evidence="1" id="KW-0472">Membrane</keyword>
<feature type="transmembrane region" description="Helical" evidence="1">
    <location>
        <begin position="37"/>
        <end position="63"/>
    </location>
</feature>
<dbReference type="Proteomes" id="UP001432027">
    <property type="component" value="Unassembled WGS sequence"/>
</dbReference>
<keyword evidence="1" id="KW-0812">Transmembrane</keyword>
<keyword evidence="3" id="KW-1185">Reference proteome</keyword>
<evidence type="ECO:0008006" key="4">
    <source>
        <dbReference type="Google" id="ProtNLM"/>
    </source>
</evidence>
<sequence>MITLHFDNTPFMILKHAEPFPHAHSGRVLFRNDSIHVYARSIAVFVSYPRIVIFALLPIWIAISGTKVNAFKRRAIGAQSLSSSMSGRSFAYCSHRRLSI</sequence>
<evidence type="ECO:0000313" key="3">
    <source>
        <dbReference type="Proteomes" id="UP001432027"/>
    </source>
</evidence>
<keyword evidence="1" id="KW-1133">Transmembrane helix</keyword>
<evidence type="ECO:0000313" key="2">
    <source>
        <dbReference type="EMBL" id="GMS98394.1"/>
    </source>
</evidence>
<reference evidence="2" key="1">
    <citation type="submission" date="2023-10" db="EMBL/GenBank/DDBJ databases">
        <title>Genome assembly of Pristionchus species.</title>
        <authorList>
            <person name="Yoshida K."/>
            <person name="Sommer R.J."/>
        </authorList>
    </citation>
    <scope>NUCLEOTIDE SEQUENCE</scope>
    <source>
        <strain evidence="2">RS0144</strain>
    </source>
</reference>
<organism evidence="2 3">
    <name type="scientific">Pristionchus entomophagus</name>
    <dbReference type="NCBI Taxonomy" id="358040"/>
    <lineage>
        <taxon>Eukaryota</taxon>
        <taxon>Metazoa</taxon>
        <taxon>Ecdysozoa</taxon>
        <taxon>Nematoda</taxon>
        <taxon>Chromadorea</taxon>
        <taxon>Rhabditida</taxon>
        <taxon>Rhabditina</taxon>
        <taxon>Diplogasteromorpha</taxon>
        <taxon>Diplogasteroidea</taxon>
        <taxon>Neodiplogasteridae</taxon>
        <taxon>Pristionchus</taxon>
    </lineage>
</organism>